<dbReference type="SUPFAM" id="SSF53187">
    <property type="entry name" value="Zn-dependent exopeptidases"/>
    <property type="match status" value="1"/>
</dbReference>
<evidence type="ECO:0000256" key="9">
    <source>
        <dbReference type="RuleBase" id="RU004386"/>
    </source>
</evidence>
<dbReference type="PANTHER" id="PTHR28570">
    <property type="entry name" value="ASPARTYL AMINOPEPTIDASE"/>
    <property type="match status" value="1"/>
</dbReference>
<keyword evidence="7 9" id="KW-0862">Zinc</keyword>
<comment type="caution">
    <text evidence="12">The sequence shown here is derived from an EMBL/GenBank/DDBJ whole genome shotgun (WGS) entry which is preliminary data.</text>
</comment>
<evidence type="ECO:0000256" key="6">
    <source>
        <dbReference type="ARBA" id="ARBA00022801"/>
    </source>
</evidence>
<protein>
    <recommendedName>
        <fullName evidence="10">M18 family aminopeptidase</fullName>
        <ecNumber evidence="10">3.4.11.-</ecNumber>
    </recommendedName>
</protein>
<accession>A0ABS4U994</accession>
<dbReference type="EMBL" id="JAGINY010000001">
    <property type="protein sequence ID" value="MBP2333104.1"/>
    <property type="molecule type" value="Genomic_DNA"/>
</dbReference>
<comment type="cofactor">
    <cofactor evidence="1 10">
        <name>Zn(2+)</name>
        <dbReference type="ChEBI" id="CHEBI:29105"/>
    </cofactor>
</comment>
<keyword evidence="5 9" id="KW-0479">Metal-binding</keyword>
<sequence>MNASSLDDARPSPSAAASSRAPWESAEDHVADLMDFVVASPSSYHAAAEVARRLVAAGATLVDEADAWPSAPGAYVLVRGGAAVAWVVPEGAAGRDAAESAAFRIVGSHTDSPGFRVKPNPEAGAAGYAQVAVEVYGGPLLGAWTDREIEFAGRVVTRDGRVHLARTGPVARIPQLAIHLNRGVNDEGLKLDRQRHTTPVIGYAGDEGAFTAMLADAANTANEAGTAAESPNAPVSADDVVAWDLITCDTQPPRTFGVRGEFLSSGRLDNLLSVHASLVAFEHLLADGPSASTSAATTGSGRDIPVLVAFDHEEVGSASTTGAAGPLLEDVLRRIAAAAGADEDGMQRMFRRSTCISADGAHAVHPNYTGEHEPGHWPMLDGGPVLKINANQRYATDAVGQGMFERVTSAAAQEAGETIPVQYFVSSNQKPCGSTIGPITATRLGISTVDVGAAMLSMHSPREMCGVKDPWWLARIIGAYWTGA</sequence>
<evidence type="ECO:0000256" key="11">
    <source>
        <dbReference type="SAM" id="MobiDB-lite"/>
    </source>
</evidence>
<dbReference type="InterPro" id="IPR023358">
    <property type="entry name" value="Peptidase_M18_dom2"/>
</dbReference>
<organism evidence="12 13">
    <name type="scientific">Corynebacterium freneyi</name>
    <dbReference type="NCBI Taxonomy" id="134034"/>
    <lineage>
        <taxon>Bacteria</taxon>
        <taxon>Bacillati</taxon>
        <taxon>Actinomycetota</taxon>
        <taxon>Actinomycetes</taxon>
        <taxon>Mycobacteriales</taxon>
        <taxon>Corynebacteriaceae</taxon>
        <taxon>Corynebacterium</taxon>
    </lineage>
</organism>
<keyword evidence="3 9" id="KW-0031">Aminopeptidase</keyword>
<dbReference type="PANTHER" id="PTHR28570:SF3">
    <property type="entry name" value="ASPARTYL AMINOPEPTIDASE"/>
    <property type="match status" value="1"/>
</dbReference>
<keyword evidence="4 9" id="KW-0645">Protease</keyword>
<dbReference type="PRINTS" id="PR00932">
    <property type="entry name" value="AMINO1PTASE"/>
</dbReference>
<keyword evidence="13" id="KW-1185">Reference proteome</keyword>
<evidence type="ECO:0000256" key="1">
    <source>
        <dbReference type="ARBA" id="ARBA00001947"/>
    </source>
</evidence>
<evidence type="ECO:0000313" key="12">
    <source>
        <dbReference type="EMBL" id="MBP2333104.1"/>
    </source>
</evidence>
<evidence type="ECO:0000313" key="13">
    <source>
        <dbReference type="Proteomes" id="UP001519305"/>
    </source>
</evidence>
<dbReference type="SUPFAM" id="SSF101821">
    <property type="entry name" value="Aminopeptidase/glucanase lid domain"/>
    <property type="match status" value="1"/>
</dbReference>
<dbReference type="Pfam" id="PF02127">
    <property type="entry name" value="Peptidase_M18"/>
    <property type="match status" value="1"/>
</dbReference>
<dbReference type="RefSeq" id="WP_209653711.1">
    <property type="nucleotide sequence ID" value="NZ_CP047357.1"/>
</dbReference>
<keyword evidence="8 9" id="KW-0482">Metalloprotease</keyword>
<dbReference type="InterPro" id="IPR001948">
    <property type="entry name" value="Peptidase_M18"/>
</dbReference>
<evidence type="ECO:0000256" key="8">
    <source>
        <dbReference type="ARBA" id="ARBA00023049"/>
    </source>
</evidence>
<dbReference type="NCBIfam" id="NF002759">
    <property type="entry name" value="PRK02813.1"/>
    <property type="match status" value="1"/>
</dbReference>
<keyword evidence="6 9" id="KW-0378">Hydrolase</keyword>
<evidence type="ECO:0000256" key="5">
    <source>
        <dbReference type="ARBA" id="ARBA00022723"/>
    </source>
</evidence>
<dbReference type="GO" id="GO:0004177">
    <property type="term" value="F:aminopeptidase activity"/>
    <property type="evidence" value="ECO:0007669"/>
    <property type="project" value="UniProtKB-KW"/>
</dbReference>
<evidence type="ECO:0000256" key="7">
    <source>
        <dbReference type="ARBA" id="ARBA00022833"/>
    </source>
</evidence>
<dbReference type="EC" id="3.4.11.-" evidence="10"/>
<proteinExistence type="inferred from homology"/>
<dbReference type="Proteomes" id="UP001519305">
    <property type="component" value="Unassembled WGS sequence"/>
</dbReference>
<evidence type="ECO:0000256" key="3">
    <source>
        <dbReference type="ARBA" id="ARBA00022438"/>
    </source>
</evidence>
<evidence type="ECO:0000256" key="4">
    <source>
        <dbReference type="ARBA" id="ARBA00022670"/>
    </source>
</evidence>
<evidence type="ECO:0000256" key="2">
    <source>
        <dbReference type="ARBA" id="ARBA00008290"/>
    </source>
</evidence>
<gene>
    <name evidence="12" type="ORF">JOF33_001803</name>
</gene>
<evidence type="ECO:0000256" key="10">
    <source>
        <dbReference type="RuleBase" id="RU004387"/>
    </source>
</evidence>
<reference evidence="12 13" key="1">
    <citation type="submission" date="2021-03" db="EMBL/GenBank/DDBJ databases">
        <title>Sequencing the genomes of 1000 actinobacteria strains.</title>
        <authorList>
            <person name="Klenk H.-P."/>
        </authorList>
    </citation>
    <scope>NUCLEOTIDE SEQUENCE [LARGE SCALE GENOMIC DNA]</scope>
    <source>
        <strain evidence="12 13">DSM 44506</strain>
    </source>
</reference>
<dbReference type="Gene3D" id="3.40.630.10">
    <property type="entry name" value="Zn peptidases"/>
    <property type="match status" value="1"/>
</dbReference>
<dbReference type="Gene3D" id="2.30.250.10">
    <property type="entry name" value="Aminopeptidase i, Domain 2"/>
    <property type="match status" value="1"/>
</dbReference>
<dbReference type="CDD" id="cd05658">
    <property type="entry name" value="M18_DAP"/>
    <property type="match status" value="1"/>
</dbReference>
<name>A0ABS4U994_9CORY</name>
<feature type="region of interest" description="Disordered" evidence="11">
    <location>
        <begin position="1"/>
        <end position="23"/>
    </location>
</feature>
<comment type="similarity">
    <text evidence="2 9">Belongs to the peptidase M18 family.</text>
</comment>